<dbReference type="EMBL" id="JACHGJ010000006">
    <property type="protein sequence ID" value="MBB6481323.1"/>
    <property type="molecule type" value="Genomic_DNA"/>
</dbReference>
<evidence type="ECO:0000313" key="1">
    <source>
        <dbReference type="EMBL" id="MBB6481323.1"/>
    </source>
</evidence>
<name>A0A841RBL2_9SPIO</name>
<organism evidence="1 2">
    <name type="scientific">Spirochaeta isovalerica</name>
    <dbReference type="NCBI Taxonomy" id="150"/>
    <lineage>
        <taxon>Bacteria</taxon>
        <taxon>Pseudomonadati</taxon>
        <taxon>Spirochaetota</taxon>
        <taxon>Spirochaetia</taxon>
        <taxon>Spirochaetales</taxon>
        <taxon>Spirochaetaceae</taxon>
        <taxon>Spirochaeta</taxon>
    </lineage>
</organism>
<dbReference type="AlphaFoldDB" id="A0A841RBL2"/>
<evidence type="ECO:0000313" key="2">
    <source>
        <dbReference type="Proteomes" id="UP000587760"/>
    </source>
</evidence>
<proteinExistence type="predicted"/>
<protein>
    <submittedName>
        <fullName evidence="1">Fe-S-cluster containining protein</fullName>
    </submittedName>
</protein>
<reference evidence="1 2" key="1">
    <citation type="submission" date="2020-08" db="EMBL/GenBank/DDBJ databases">
        <title>Genomic Encyclopedia of Type Strains, Phase IV (KMG-IV): sequencing the most valuable type-strain genomes for metagenomic binning, comparative biology and taxonomic classification.</title>
        <authorList>
            <person name="Goeker M."/>
        </authorList>
    </citation>
    <scope>NUCLEOTIDE SEQUENCE [LARGE SCALE GENOMIC DNA]</scope>
    <source>
        <strain evidence="1 2">DSM 2461</strain>
    </source>
</reference>
<dbReference type="Proteomes" id="UP000587760">
    <property type="component" value="Unassembled WGS sequence"/>
</dbReference>
<accession>A0A841RBL2</accession>
<keyword evidence="2" id="KW-1185">Reference proteome</keyword>
<comment type="caution">
    <text evidence="1">The sequence shown here is derived from an EMBL/GenBank/DDBJ whole genome shotgun (WGS) entry which is preliminary data.</text>
</comment>
<sequence length="202" mass="22971">MKQINIDEYYSFGCTCCGDCCSGNMKIHINLFDLFKIAVRLGFSSTGTLFSANLIKLVQGQNGAWIPIINFKKKPFPFCPWLINEQGDDDVLRGFCSLHPHDKPLVCKMAPVGRVADLTEGTESYILTAPTENCPGMVVCEENRLSVMKKELRQELDFELRFFAILEKMEGMPQESYKKLYLLDCAVPFEKQLKDLESAYEI</sequence>
<gene>
    <name evidence="1" type="ORF">HNR50_003003</name>
</gene>
<dbReference type="RefSeq" id="WP_184747576.1">
    <property type="nucleotide sequence ID" value="NZ_JACHGJ010000006.1"/>
</dbReference>